<proteinExistence type="inferred from homology"/>
<dbReference type="PANTHER" id="PTHR30529:SF1">
    <property type="entry name" value="CYTOCHROME B561 HOMOLOG 2"/>
    <property type="match status" value="1"/>
</dbReference>
<dbReference type="GO" id="GO:0046872">
    <property type="term" value="F:metal ion binding"/>
    <property type="evidence" value="ECO:0007669"/>
    <property type="project" value="UniProtKB-KW"/>
</dbReference>
<sequence length="177" mass="19581">MSRDTYRYGGGARLFHWVTAGLVLAMVPAGFVMVRVGPGSLQNSLFDFHRSAGAVLMVLTLARLFWRLRHPPQPLPDAMPVWQRRAAGIVHALLYGFLLLNPLIGWVATSAYGASIEVFGLFTLPPLTGQDRELAASLFRLHMALGLAFTALIFLHIGAALHHHFVLRDDTLRRMLG</sequence>
<comment type="cofactor">
    <cofactor evidence="1">
        <name>heme b</name>
        <dbReference type="ChEBI" id="CHEBI:60344"/>
    </cofactor>
</comment>
<accession>A0A0K6HPC5</accession>
<evidence type="ECO:0000313" key="16">
    <source>
        <dbReference type="Proteomes" id="UP000183900"/>
    </source>
</evidence>
<dbReference type="InterPro" id="IPR052168">
    <property type="entry name" value="Cytochrome_b561_oxidase"/>
</dbReference>
<keyword evidence="7" id="KW-0479">Metal-binding</keyword>
<feature type="transmembrane region" description="Helical" evidence="13">
    <location>
        <begin position="86"/>
        <end position="104"/>
    </location>
</feature>
<keyword evidence="11 13" id="KW-0472">Membrane</keyword>
<keyword evidence="16" id="KW-1185">Reference proteome</keyword>
<comment type="similarity">
    <text evidence="12">Belongs to the cytochrome b561 family.</text>
</comment>
<dbReference type="Gene3D" id="1.20.950.20">
    <property type="entry name" value="Transmembrane di-heme cytochromes, Chain C"/>
    <property type="match status" value="1"/>
</dbReference>
<keyword evidence="9 13" id="KW-1133">Transmembrane helix</keyword>
<dbReference type="GO" id="GO:0020037">
    <property type="term" value="F:heme binding"/>
    <property type="evidence" value="ECO:0007669"/>
    <property type="project" value="TreeGrafter"/>
</dbReference>
<evidence type="ECO:0000256" key="6">
    <source>
        <dbReference type="ARBA" id="ARBA00022692"/>
    </source>
</evidence>
<dbReference type="SUPFAM" id="SSF81342">
    <property type="entry name" value="Transmembrane di-heme cytochromes"/>
    <property type="match status" value="1"/>
</dbReference>
<evidence type="ECO:0000256" key="10">
    <source>
        <dbReference type="ARBA" id="ARBA00023004"/>
    </source>
</evidence>
<dbReference type="GO" id="GO:0009055">
    <property type="term" value="F:electron transfer activity"/>
    <property type="evidence" value="ECO:0007669"/>
    <property type="project" value="InterPro"/>
</dbReference>
<dbReference type="AlphaFoldDB" id="A0A0K6HPC5"/>
<evidence type="ECO:0000256" key="11">
    <source>
        <dbReference type="ARBA" id="ARBA00023136"/>
    </source>
</evidence>
<name>A0A0K6HPC5_9HYPH</name>
<evidence type="ECO:0000256" key="9">
    <source>
        <dbReference type="ARBA" id="ARBA00022989"/>
    </source>
</evidence>
<organism evidence="15 16">
    <name type="scientific">Pannonibacter indicus</name>
    <dbReference type="NCBI Taxonomy" id="466044"/>
    <lineage>
        <taxon>Bacteria</taxon>
        <taxon>Pseudomonadati</taxon>
        <taxon>Pseudomonadota</taxon>
        <taxon>Alphaproteobacteria</taxon>
        <taxon>Hyphomicrobiales</taxon>
        <taxon>Stappiaceae</taxon>
        <taxon>Pannonibacter</taxon>
    </lineage>
</organism>
<feature type="transmembrane region" description="Helical" evidence="13">
    <location>
        <begin position="48"/>
        <end position="66"/>
    </location>
</feature>
<evidence type="ECO:0000256" key="12">
    <source>
        <dbReference type="ARBA" id="ARBA00037975"/>
    </source>
</evidence>
<keyword evidence="8" id="KW-0249">Electron transport</keyword>
<feature type="transmembrane region" description="Helical" evidence="13">
    <location>
        <begin position="141"/>
        <end position="165"/>
    </location>
</feature>
<evidence type="ECO:0000256" key="3">
    <source>
        <dbReference type="ARBA" id="ARBA00022448"/>
    </source>
</evidence>
<evidence type="ECO:0000256" key="2">
    <source>
        <dbReference type="ARBA" id="ARBA00004651"/>
    </source>
</evidence>
<comment type="subcellular location">
    <subcellularLocation>
        <location evidence="2">Cell membrane</location>
        <topology evidence="2">Multi-pass membrane protein</topology>
    </subcellularLocation>
</comment>
<dbReference type="GO" id="GO:0022904">
    <property type="term" value="P:respiratory electron transport chain"/>
    <property type="evidence" value="ECO:0007669"/>
    <property type="project" value="InterPro"/>
</dbReference>
<evidence type="ECO:0000256" key="5">
    <source>
        <dbReference type="ARBA" id="ARBA00022617"/>
    </source>
</evidence>
<evidence type="ECO:0000256" key="4">
    <source>
        <dbReference type="ARBA" id="ARBA00022475"/>
    </source>
</evidence>
<keyword evidence="5" id="KW-0349">Heme</keyword>
<evidence type="ECO:0000313" key="15">
    <source>
        <dbReference type="EMBL" id="CUA92638.1"/>
    </source>
</evidence>
<keyword evidence="6 13" id="KW-0812">Transmembrane</keyword>
<dbReference type="OrthoDB" id="8156287at2"/>
<evidence type="ECO:0000259" key="14">
    <source>
        <dbReference type="Pfam" id="PF01292"/>
    </source>
</evidence>
<evidence type="ECO:0000256" key="1">
    <source>
        <dbReference type="ARBA" id="ARBA00001970"/>
    </source>
</evidence>
<dbReference type="InterPro" id="IPR011577">
    <property type="entry name" value="Cyt_b561_bac/Ni-Hgenase"/>
</dbReference>
<feature type="domain" description="Cytochrome b561 bacterial/Ni-hydrogenase" evidence="14">
    <location>
        <begin position="7"/>
        <end position="177"/>
    </location>
</feature>
<reference evidence="16" key="1">
    <citation type="submission" date="2015-08" db="EMBL/GenBank/DDBJ databases">
        <authorList>
            <person name="Varghese N."/>
        </authorList>
    </citation>
    <scope>NUCLEOTIDE SEQUENCE [LARGE SCALE GENOMIC DNA]</scope>
    <source>
        <strain evidence="16">DSM 23407</strain>
    </source>
</reference>
<evidence type="ECO:0000256" key="8">
    <source>
        <dbReference type="ARBA" id="ARBA00022982"/>
    </source>
</evidence>
<keyword evidence="4" id="KW-1003">Cell membrane</keyword>
<dbReference type="GO" id="GO:0005886">
    <property type="term" value="C:plasma membrane"/>
    <property type="evidence" value="ECO:0007669"/>
    <property type="project" value="UniProtKB-SubCell"/>
</dbReference>
<feature type="transmembrane region" description="Helical" evidence="13">
    <location>
        <begin position="12"/>
        <end position="36"/>
    </location>
</feature>
<keyword evidence="10" id="KW-0408">Iron</keyword>
<dbReference type="EMBL" id="CYHE01000002">
    <property type="protein sequence ID" value="CUA92638.1"/>
    <property type="molecule type" value="Genomic_DNA"/>
</dbReference>
<dbReference type="Proteomes" id="UP000183900">
    <property type="component" value="Unassembled WGS sequence"/>
</dbReference>
<dbReference type="Pfam" id="PF01292">
    <property type="entry name" value="Ni_hydr_CYTB"/>
    <property type="match status" value="1"/>
</dbReference>
<protein>
    <submittedName>
        <fullName evidence="15">Cytochrome b561</fullName>
    </submittedName>
</protein>
<dbReference type="RefSeq" id="WP_055454803.1">
    <property type="nucleotide sequence ID" value="NZ_CYHE01000002.1"/>
</dbReference>
<keyword evidence="3" id="KW-0813">Transport</keyword>
<dbReference type="PANTHER" id="PTHR30529">
    <property type="entry name" value="CYTOCHROME B561"/>
    <property type="match status" value="1"/>
</dbReference>
<dbReference type="InterPro" id="IPR016174">
    <property type="entry name" value="Di-haem_cyt_TM"/>
</dbReference>
<evidence type="ECO:0000256" key="7">
    <source>
        <dbReference type="ARBA" id="ARBA00022723"/>
    </source>
</evidence>
<gene>
    <name evidence="15" type="ORF">Ga0061067_10239</name>
</gene>
<evidence type="ECO:0000256" key="13">
    <source>
        <dbReference type="SAM" id="Phobius"/>
    </source>
</evidence>